<feature type="compositionally biased region" description="Basic and acidic residues" evidence="1">
    <location>
        <begin position="31"/>
        <end position="41"/>
    </location>
</feature>
<dbReference type="EMBL" id="CP141261">
    <property type="protein sequence ID" value="WRL65506.1"/>
    <property type="molecule type" value="Genomic_DNA"/>
</dbReference>
<gene>
    <name evidence="2" type="ORF">U6N30_07880</name>
</gene>
<feature type="region of interest" description="Disordered" evidence="1">
    <location>
        <begin position="1"/>
        <end position="47"/>
    </location>
</feature>
<protein>
    <submittedName>
        <fullName evidence="2">Uncharacterized protein</fullName>
    </submittedName>
</protein>
<name>A0ABZ1B756_9ACTN</name>
<proteinExistence type="predicted"/>
<accession>A0ABZ1B756</accession>
<sequence length="47" mass="5420">MTAIRYADREPHPLTVTHREARPQSVTGPDRPLELDPDPGRWPHPRP</sequence>
<feature type="compositionally biased region" description="Basic and acidic residues" evidence="1">
    <location>
        <begin position="1"/>
        <end position="22"/>
    </location>
</feature>
<keyword evidence="3" id="KW-1185">Reference proteome</keyword>
<reference evidence="2 3" key="1">
    <citation type="submission" date="2023-12" db="EMBL/GenBank/DDBJ databases">
        <title>Blastococcus brunescens sp. nov., an actonobacterium isolated from sandstone collected in sahara desert.</title>
        <authorList>
            <person name="Gtari M."/>
            <person name="Ghodhbane F."/>
        </authorList>
    </citation>
    <scope>NUCLEOTIDE SEQUENCE [LARGE SCALE GENOMIC DNA]</scope>
    <source>
        <strain evidence="2 3">BMG 8361</strain>
    </source>
</reference>
<evidence type="ECO:0000313" key="2">
    <source>
        <dbReference type="EMBL" id="WRL65506.1"/>
    </source>
</evidence>
<dbReference type="RefSeq" id="WP_324276828.1">
    <property type="nucleotide sequence ID" value="NZ_CP141261.1"/>
</dbReference>
<dbReference type="Proteomes" id="UP001324287">
    <property type="component" value="Chromosome"/>
</dbReference>
<organism evidence="2 3">
    <name type="scientific">Blastococcus brunescens</name>
    <dbReference type="NCBI Taxonomy" id="1564165"/>
    <lineage>
        <taxon>Bacteria</taxon>
        <taxon>Bacillati</taxon>
        <taxon>Actinomycetota</taxon>
        <taxon>Actinomycetes</taxon>
        <taxon>Geodermatophilales</taxon>
        <taxon>Geodermatophilaceae</taxon>
        <taxon>Blastococcus</taxon>
    </lineage>
</organism>
<evidence type="ECO:0000313" key="3">
    <source>
        <dbReference type="Proteomes" id="UP001324287"/>
    </source>
</evidence>
<evidence type="ECO:0000256" key="1">
    <source>
        <dbReference type="SAM" id="MobiDB-lite"/>
    </source>
</evidence>